<name>A0ABT5M5T9_9GAMM</name>
<dbReference type="NCBIfam" id="TIGR03752">
    <property type="entry name" value="conj_TIGR03752"/>
    <property type="match status" value="1"/>
</dbReference>
<evidence type="ECO:0000313" key="3">
    <source>
        <dbReference type="Proteomes" id="UP001214757"/>
    </source>
</evidence>
<sequence>MQVKSNALVKILVPGVLILGGFIGLKSCSSEEDARQPKTAQGNALATLSPDELQALGVGGDTPEDTLRTLVGALNKVREEQTRLSQQNTAILKKNDQLRHQKTDVSGQLEAAVAAIRKEDEQHQRRLQDEQQGLLGQVDALTERLNQSSLSARDNDIPLGLGLEGLGSRYHPQITGEQDGLIWVSPADEKPADARNPANGKTGASFPTAFLSEAASGQTTYHQAQNSAYKQEAEEKSVYTLPENATLVGSQAMTALLGRVPVNGTVTDPYPFKVLIGKDNLTANGIELPEVEGAIVSGTASGDWTLSCVRGQVSSITFVFHDGTVRTLPHAGQNKNGSTNGIGWISDENGIPCISGSRKSNAATYLPTLFALSAAGAVGEGLNENQRTAQSNGAGGMVSLLTGDAGQAALGKALSGGMNEMTEWVKQRYGQTFDAIYVPPGAPLAVHITQSLAIDYEEKGRKVRYDFTLPEQDSYKEELD</sequence>
<dbReference type="Proteomes" id="UP001214757">
    <property type="component" value="Unassembled WGS sequence"/>
</dbReference>
<dbReference type="InterPro" id="IPR021207">
    <property type="entry name" value="Integr_conj_element_PFL4705"/>
</dbReference>
<keyword evidence="3" id="KW-1185">Reference proteome</keyword>
<protein>
    <submittedName>
        <fullName evidence="2">TIGR03752 family integrating conjugative element protein</fullName>
    </submittedName>
</protein>
<keyword evidence="1" id="KW-0472">Membrane</keyword>
<gene>
    <name evidence="2" type="ORF">PSI22_15895</name>
</gene>
<accession>A0ABT5M5T9</accession>
<evidence type="ECO:0000313" key="2">
    <source>
        <dbReference type="EMBL" id="MDC9623078.1"/>
    </source>
</evidence>
<organism evidence="2 3">
    <name type="scientific">Xenorhabdus aichiensis</name>
    <dbReference type="NCBI Taxonomy" id="3025874"/>
    <lineage>
        <taxon>Bacteria</taxon>
        <taxon>Pseudomonadati</taxon>
        <taxon>Pseudomonadota</taxon>
        <taxon>Gammaproteobacteria</taxon>
        <taxon>Enterobacterales</taxon>
        <taxon>Morganellaceae</taxon>
        <taxon>Xenorhabdus</taxon>
    </lineage>
</organism>
<comment type="caution">
    <text evidence="2">The sequence shown here is derived from an EMBL/GenBank/DDBJ whole genome shotgun (WGS) entry which is preliminary data.</text>
</comment>
<dbReference type="EMBL" id="JAQRFO010000040">
    <property type="protein sequence ID" value="MDC9623078.1"/>
    <property type="molecule type" value="Genomic_DNA"/>
</dbReference>
<keyword evidence="1" id="KW-1133">Transmembrane helix</keyword>
<evidence type="ECO:0000256" key="1">
    <source>
        <dbReference type="SAM" id="Phobius"/>
    </source>
</evidence>
<dbReference type="RefSeq" id="WP_273580597.1">
    <property type="nucleotide sequence ID" value="NZ_JAQRFO010000040.1"/>
</dbReference>
<keyword evidence="1" id="KW-0812">Transmembrane</keyword>
<proteinExistence type="predicted"/>
<feature type="transmembrane region" description="Helical" evidence="1">
    <location>
        <begin position="7"/>
        <end position="25"/>
    </location>
</feature>
<reference evidence="2 3" key="1">
    <citation type="submission" date="2023-02" db="EMBL/GenBank/DDBJ databases">
        <title>Entomopathogenic bacteria.</title>
        <authorList>
            <person name="Machado R.A."/>
        </authorList>
    </citation>
    <scope>NUCLEOTIDE SEQUENCE [LARGE SCALE GENOMIC DNA]</scope>
    <source>
        <strain evidence="2 3">XENO-7</strain>
    </source>
</reference>